<dbReference type="GO" id="GO:0009425">
    <property type="term" value="C:bacterial-type flagellum basal body"/>
    <property type="evidence" value="ECO:0007669"/>
    <property type="project" value="InterPro"/>
</dbReference>
<proteinExistence type="inferred from homology"/>
<dbReference type="STRING" id="753702.SAMN04488102_10665"/>
<evidence type="ECO:0000256" key="6">
    <source>
        <dbReference type="ARBA" id="ARBA00022692"/>
    </source>
</evidence>
<evidence type="ECO:0000256" key="2">
    <source>
        <dbReference type="ARBA" id="ARBA00004162"/>
    </source>
</evidence>
<protein>
    <recommendedName>
        <fullName evidence="10">Flagellar protein FliL</fullName>
    </recommendedName>
</protein>
<name>A0A1I1IWA5_9LACT</name>
<organism evidence="11 12">
    <name type="scientific">Alkalibacterium subtropicum</name>
    <dbReference type="NCBI Taxonomy" id="753702"/>
    <lineage>
        <taxon>Bacteria</taxon>
        <taxon>Bacillati</taxon>
        <taxon>Bacillota</taxon>
        <taxon>Bacilli</taxon>
        <taxon>Lactobacillales</taxon>
        <taxon>Carnobacteriaceae</taxon>
        <taxon>Alkalibacterium</taxon>
    </lineage>
</organism>
<keyword evidence="11" id="KW-0969">Cilium</keyword>
<keyword evidence="6 10" id="KW-0812">Transmembrane</keyword>
<keyword evidence="12" id="KW-1185">Reference proteome</keyword>
<dbReference type="EMBL" id="FOLT01000006">
    <property type="protein sequence ID" value="SFC40567.1"/>
    <property type="molecule type" value="Genomic_DNA"/>
</dbReference>
<keyword evidence="11" id="KW-0966">Cell projection</keyword>
<gene>
    <name evidence="11" type="ORF">SAMN04488102_10665</name>
</gene>
<comment type="function">
    <text evidence="1 10">Controls the rotational direction of flagella during chemotaxis.</text>
</comment>
<keyword evidence="5 10" id="KW-0145">Chemotaxis</keyword>
<keyword evidence="11" id="KW-0282">Flagellum</keyword>
<comment type="subcellular location">
    <subcellularLocation>
        <location evidence="2">Cell membrane</location>
        <topology evidence="2">Single-pass membrane protein</topology>
    </subcellularLocation>
</comment>
<dbReference type="GO" id="GO:0006935">
    <property type="term" value="P:chemotaxis"/>
    <property type="evidence" value="ECO:0007669"/>
    <property type="project" value="UniProtKB-KW"/>
</dbReference>
<evidence type="ECO:0000313" key="12">
    <source>
        <dbReference type="Proteomes" id="UP000199612"/>
    </source>
</evidence>
<dbReference type="GO" id="GO:0005886">
    <property type="term" value="C:plasma membrane"/>
    <property type="evidence" value="ECO:0007669"/>
    <property type="project" value="UniProtKB-SubCell"/>
</dbReference>
<evidence type="ECO:0000256" key="8">
    <source>
        <dbReference type="ARBA" id="ARBA00022989"/>
    </source>
</evidence>
<keyword evidence="9 10" id="KW-0472">Membrane</keyword>
<dbReference type="Proteomes" id="UP000199612">
    <property type="component" value="Unassembled WGS sequence"/>
</dbReference>
<dbReference type="Pfam" id="PF03748">
    <property type="entry name" value="FliL"/>
    <property type="match status" value="1"/>
</dbReference>
<reference evidence="12" key="1">
    <citation type="submission" date="2016-10" db="EMBL/GenBank/DDBJ databases">
        <authorList>
            <person name="Varghese N."/>
            <person name="Submissions S."/>
        </authorList>
    </citation>
    <scope>NUCLEOTIDE SEQUENCE [LARGE SCALE GENOMIC DNA]</scope>
    <source>
        <strain evidence="12">DSM 23664</strain>
    </source>
</reference>
<dbReference type="RefSeq" id="WP_177188633.1">
    <property type="nucleotide sequence ID" value="NZ_FOLT01000006.1"/>
</dbReference>
<keyword evidence="4 10" id="KW-1003">Cell membrane</keyword>
<evidence type="ECO:0000256" key="5">
    <source>
        <dbReference type="ARBA" id="ARBA00022500"/>
    </source>
</evidence>
<evidence type="ECO:0000313" key="11">
    <source>
        <dbReference type="EMBL" id="SFC40567.1"/>
    </source>
</evidence>
<dbReference type="AlphaFoldDB" id="A0A1I1IWA5"/>
<keyword evidence="8 10" id="KW-1133">Transmembrane helix</keyword>
<feature type="transmembrane region" description="Helical" evidence="10">
    <location>
        <begin position="17"/>
        <end position="40"/>
    </location>
</feature>
<evidence type="ECO:0000256" key="1">
    <source>
        <dbReference type="ARBA" id="ARBA00002254"/>
    </source>
</evidence>
<evidence type="ECO:0000256" key="7">
    <source>
        <dbReference type="ARBA" id="ARBA00022779"/>
    </source>
</evidence>
<comment type="similarity">
    <text evidence="3 10">Belongs to the FliL family.</text>
</comment>
<evidence type="ECO:0000256" key="9">
    <source>
        <dbReference type="ARBA" id="ARBA00023136"/>
    </source>
</evidence>
<accession>A0A1I1IWA5</accession>
<evidence type="ECO:0000256" key="4">
    <source>
        <dbReference type="ARBA" id="ARBA00022475"/>
    </source>
</evidence>
<evidence type="ECO:0000256" key="10">
    <source>
        <dbReference type="RuleBase" id="RU364125"/>
    </source>
</evidence>
<dbReference type="InterPro" id="IPR005503">
    <property type="entry name" value="FliL"/>
</dbReference>
<dbReference type="PANTHER" id="PTHR35091:SF2">
    <property type="entry name" value="FLAGELLAR PROTEIN FLIL"/>
    <property type="match status" value="1"/>
</dbReference>
<keyword evidence="7 10" id="KW-0283">Flagellar rotation</keyword>
<dbReference type="GO" id="GO:0071978">
    <property type="term" value="P:bacterial-type flagellum-dependent swarming motility"/>
    <property type="evidence" value="ECO:0007669"/>
    <property type="project" value="TreeGrafter"/>
</dbReference>
<sequence>MAQKNEAEKKIKKGSKLLIVGGLVVLLLFAGIGIGGFVFASQEDESFVSRFTPEAEAVEISFPLEEFLINLSSESERNQPVVRMELTITSLNEEAEELFGKEIAKVRDAVIHVVANQSVETIYNEEEGHFLIKNDIKKRINQALEDDVVEDVFITNILLQK</sequence>
<dbReference type="PANTHER" id="PTHR35091">
    <property type="entry name" value="FLAGELLAR PROTEIN FLIL"/>
    <property type="match status" value="1"/>
</dbReference>
<evidence type="ECO:0000256" key="3">
    <source>
        <dbReference type="ARBA" id="ARBA00008281"/>
    </source>
</evidence>